<evidence type="ECO:0000313" key="4">
    <source>
        <dbReference type="Proteomes" id="UP000481621"/>
    </source>
</evidence>
<dbReference type="InterPro" id="IPR003791">
    <property type="entry name" value="UPF0178"/>
</dbReference>
<comment type="similarity">
    <text evidence="1 2">Belongs to the UPF0178 family.</text>
</comment>
<dbReference type="HAMAP" id="MF_00489">
    <property type="entry name" value="UPF0178"/>
    <property type="match status" value="1"/>
</dbReference>
<proteinExistence type="inferred from homology"/>
<evidence type="ECO:0000313" key="3">
    <source>
        <dbReference type="EMBL" id="NEX79705.1"/>
    </source>
</evidence>
<dbReference type="NCBIfam" id="NF001095">
    <property type="entry name" value="PRK00124.1"/>
    <property type="match status" value="1"/>
</dbReference>
<dbReference type="AlphaFoldDB" id="A0A6B3TRT2"/>
<organism evidence="3 4">
    <name type="scientific">Neobacillus thermocopriae</name>
    <dbReference type="NCBI Taxonomy" id="1215031"/>
    <lineage>
        <taxon>Bacteria</taxon>
        <taxon>Bacillati</taxon>
        <taxon>Bacillota</taxon>
        <taxon>Bacilli</taxon>
        <taxon>Bacillales</taxon>
        <taxon>Bacillaceae</taxon>
        <taxon>Neobacillus</taxon>
    </lineage>
</organism>
<protein>
    <recommendedName>
        <fullName evidence="2">UPF0178 protein G4Z05_12645</fullName>
    </recommendedName>
</protein>
<dbReference type="Proteomes" id="UP000481621">
    <property type="component" value="Unassembled WGS sequence"/>
</dbReference>
<sequence>MNKNEKVFPTIFVDADSCPVKSEIVEIASLFSAAVILVASYDHYLKEEYTYARWKYVDAGKEAVDLFIMNHAGQGDIVVTQDIGLASTLLPTGVQVLSPKGFMFREEEIQTALDIRFLHAKARRRGVFGKGPKPFQEKDRQRFKTELTRILSNFTEIL</sequence>
<evidence type="ECO:0000256" key="1">
    <source>
        <dbReference type="ARBA" id="ARBA00008522"/>
    </source>
</evidence>
<accession>A0A6B3TRT2</accession>
<evidence type="ECO:0000256" key="2">
    <source>
        <dbReference type="HAMAP-Rule" id="MF_00489"/>
    </source>
</evidence>
<dbReference type="CDD" id="cd18720">
    <property type="entry name" value="PIN_YqxD-like"/>
    <property type="match status" value="1"/>
</dbReference>
<dbReference type="Pfam" id="PF02639">
    <property type="entry name" value="DUF188"/>
    <property type="match status" value="1"/>
</dbReference>
<dbReference type="EMBL" id="JAAIUV010000021">
    <property type="protein sequence ID" value="NEX79705.1"/>
    <property type="molecule type" value="Genomic_DNA"/>
</dbReference>
<reference evidence="3" key="1">
    <citation type="submission" date="2020-02" db="EMBL/GenBank/DDBJ databases">
        <title>Bacillus sedimentmangrovi sp. nov., isolated from sediment of the mangrove ecosystem.</title>
        <authorList>
            <person name="Liu G."/>
        </authorList>
    </citation>
    <scope>NUCLEOTIDE SEQUENCE [LARGE SCALE GENOMIC DNA]</scope>
    <source>
        <strain evidence="3">SgZ-7</strain>
    </source>
</reference>
<gene>
    <name evidence="3" type="ORF">G4Z05_12645</name>
</gene>
<keyword evidence="4" id="KW-1185">Reference proteome</keyword>
<dbReference type="PANTHER" id="PTHR35146:SF1">
    <property type="entry name" value="UPF0178 PROTEIN YAII"/>
    <property type="match status" value="1"/>
</dbReference>
<dbReference type="RefSeq" id="WP_163252240.1">
    <property type="nucleotide sequence ID" value="NZ_JAAIUV010000021.1"/>
</dbReference>
<comment type="caution">
    <text evidence="3">The sequence shown here is derived from an EMBL/GenBank/DDBJ whole genome shotgun (WGS) entry which is preliminary data.</text>
</comment>
<name>A0A6B3TRT2_9BACI</name>
<dbReference type="PANTHER" id="PTHR35146">
    <property type="entry name" value="UPF0178 PROTEIN YAII"/>
    <property type="match status" value="1"/>
</dbReference>